<dbReference type="Pfam" id="PF01380">
    <property type="entry name" value="SIS"/>
    <property type="match status" value="1"/>
</dbReference>
<dbReference type="GeneID" id="70783420"/>
<organism evidence="5 6">
    <name type="scientific">Corynebacterium minutissimum</name>
    <dbReference type="NCBI Taxonomy" id="38301"/>
    <lineage>
        <taxon>Bacteria</taxon>
        <taxon>Bacillati</taxon>
        <taxon>Actinomycetota</taxon>
        <taxon>Actinomycetes</taxon>
        <taxon>Mycobacteriales</taxon>
        <taxon>Corynebacteriaceae</taxon>
        <taxon>Corynebacterium</taxon>
    </lineage>
</organism>
<dbReference type="InterPro" id="IPR000281">
    <property type="entry name" value="HTH_RpiR"/>
</dbReference>
<keyword evidence="3" id="KW-0804">Transcription</keyword>
<sequence>MNFQQRVERHRASLSRADEAVVDVILSRPQEAALWRGEDVAAKAGVHGSAVTRTAKKLGYKGYLELRQELRRMHDQYLAAEHSNGRQAFRNEAGQTILGQLVSREMDSLSAATGSVDQHSINRAADLVMSARDIYIYGRGNSIPLCDQTERRFRRLGRSVHDLSGETDQDIAEQLLRMGEPDLLVVFAFRRSTRPLRQLLNYAEAVNCKVLLITDDLRVVHPVPVVTLAAPRGDEGTFTTLSVPMLMLNAIVLSIQRRYEHDVAPFQQKLKNILEGFEY</sequence>
<accession>A0A7T2XJR6</accession>
<protein>
    <submittedName>
        <fullName evidence="5">MurR/RpiR family transcriptional regulator</fullName>
    </submittedName>
</protein>
<evidence type="ECO:0000313" key="6">
    <source>
        <dbReference type="Proteomes" id="UP000594905"/>
    </source>
</evidence>
<dbReference type="Pfam" id="PF01418">
    <property type="entry name" value="HTH_6"/>
    <property type="match status" value="1"/>
</dbReference>
<proteinExistence type="predicted"/>
<dbReference type="SUPFAM" id="SSF53697">
    <property type="entry name" value="SIS domain"/>
    <property type="match status" value="1"/>
</dbReference>
<dbReference type="Proteomes" id="UP000594905">
    <property type="component" value="Chromosome"/>
</dbReference>
<evidence type="ECO:0000256" key="3">
    <source>
        <dbReference type="ARBA" id="ARBA00023163"/>
    </source>
</evidence>
<evidence type="ECO:0000259" key="4">
    <source>
        <dbReference type="PROSITE" id="PS51071"/>
    </source>
</evidence>
<dbReference type="InterPro" id="IPR009057">
    <property type="entry name" value="Homeodomain-like_sf"/>
</dbReference>
<gene>
    <name evidence="5" type="ORF">I6G51_06865</name>
</gene>
<keyword evidence="2" id="KW-0238">DNA-binding</keyword>
<name>A0A7T2XJR6_9CORY</name>
<keyword evidence="1" id="KW-0805">Transcription regulation</keyword>
<dbReference type="Gene3D" id="3.40.50.10490">
    <property type="entry name" value="Glucose-6-phosphate isomerase like protein, domain 1"/>
    <property type="match status" value="1"/>
</dbReference>
<evidence type="ECO:0000256" key="1">
    <source>
        <dbReference type="ARBA" id="ARBA00023015"/>
    </source>
</evidence>
<dbReference type="InterPro" id="IPR047640">
    <property type="entry name" value="RpiR-like"/>
</dbReference>
<dbReference type="InterPro" id="IPR046348">
    <property type="entry name" value="SIS_dom_sf"/>
</dbReference>
<keyword evidence="6" id="KW-1185">Reference proteome</keyword>
<dbReference type="PROSITE" id="PS51071">
    <property type="entry name" value="HTH_RPIR"/>
    <property type="match status" value="1"/>
</dbReference>
<dbReference type="InterPro" id="IPR036388">
    <property type="entry name" value="WH-like_DNA-bd_sf"/>
</dbReference>
<reference evidence="5 6" key="1">
    <citation type="submission" date="2020-12" db="EMBL/GenBank/DDBJ databases">
        <title>FDA dAtabase for Regulatory Grade micrObial Sequences (FDA-ARGOS): Supporting development and validation of Infectious Disease Dx tests.</title>
        <authorList>
            <person name="Sproer C."/>
            <person name="Gronow S."/>
            <person name="Severitt S."/>
            <person name="Schroder I."/>
            <person name="Tallon L."/>
            <person name="Sadzewicz L."/>
            <person name="Zhao X."/>
            <person name="Boylan J."/>
            <person name="Ott S."/>
            <person name="Bowen H."/>
            <person name="Vavikolanu K."/>
            <person name="Mehta A."/>
            <person name="Aluvathingal J."/>
            <person name="Nadendla S."/>
            <person name="Lowell S."/>
            <person name="Myers T."/>
            <person name="Yan Y."/>
            <person name="Sichtig H."/>
        </authorList>
    </citation>
    <scope>NUCLEOTIDE SEQUENCE [LARGE SCALE GENOMIC DNA]</scope>
    <source>
        <strain evidence="5 6">FDAARGOS_894</strain>
    </source>
</reference>
<dbReference type="PANTHER" id="PTHR30514">
    <property type="entry name" value="GLUCOKINASE"/>
    <property type="match status" value="1"/>
</dbReference>
<dbReference type="PANTHER" id="PTHR30514:SF18">
    <property type="entry name" value="RPIR-FAMILY TRANSCRIPTIONAL REGULATOR"/>
    <property type="match status" value="1"/>
</dbReference>
<dbReference type="Gene3D" id="1.10.10.10">
    <property type="entry name" value="Winged helix-like DNA-binding domain superfamily/Winged helix DNA-binding domain"/>
    <property type="match status" value="1"/>
</dbReference>
<dbReference type="CDD" id="cd05013">
    <property type="entry name" value="SIS_RpiR"/>
    <property type="match status" value="1"/>
</dbReference>
<dbReference type="SUPFAM" id="SSF46689">
    <property type="entry name" value="Homeodomain-like"/>
    <property type="match status" value="1"/>
</dbReference>
<dbReference type="InterPro" id="IPR035472">
    <property type="entry name" value="RpiR-like_SIS"/>
</dbReference>
<dbReference type="RefSeq" id="WP_039674894.1">
    <property type="nucleotide sequence ID" value="NZ_CP065964.1"/>
</dbReference>
<feature type="domain" description="HTH rpiR-type" evidence="4">
    <location>
        <begin position="1"/>
        <end position="77"/>
    </location>
</feature>
<dbReference type="EMBL" id="CP065689">
    <property type="protein sequence ID" value="QPS58675.1"/>
    <property type="molecule type" value="Genomic_DNA"/>
</dbReference>
<evidence type="ECO:0000313" key="5">
    <source>
        <dbReference type="EMBL" id="QPS58675.1"/>
    </source>
</evidence>
<dbReference type="InterPro" id="IPR001347">
    <property type="entry name" value="SIS_dom"/>
</dbReference>
<evidence type="ECO:0000256" key="2">
    <source>
        <dbReference type="ARBA" id="ARBA00023125"/>
    </source>
</evidence>